<dbReference type="InterPro" id="IPR000994">
    <property type="entry name" value="Pept_M24"/>
</dbReference>
<dbReference type="CDD" id="cd01086">
    <property type="entry name" value="MetAP1"/>
    <property type="match status" value="1"/>
</dbReference>
<dbReference type="InterPro" id="IPR001714">
    <property type="entry name" value="Pept_M24_MAP"/>
</dbReference>
<evidence type="ECO:0000313" key="9">
    <source>
        <dbReference type="Proteomes" id="UP000027195"/>
    </source>
</evidence>
<dbReference type="NCBIfam" id="TIGR00500">
    <property type="entry name" value="met_pdase_I"/>
    <property type="match status" value="1"/>
</dbReference>
<comment type="cofactor">
    <cofactor evidence="5">
        <name>Co(2+)</name>
        <dbReference type="ChEBI" id="CHEBI:48828"/>
    </cofactor>
    <cofactor evidence="5">
        <name>Zn(2+)</name>
        <dbReference type="ChEBI" id="CHEBI:29105"/>
    </cofactor>
    <cofactor evidence="5">
        <name>Mn(2+)</name>
        <dbReference type="ChEBI" id="CHEBI:29035"/>
    </cofactor>
    <cofactor evidence="5">
        <name>Fe(2+)</name>
        <dbReference type="ChEBI" id="CHEBI:29033"/>
    </cofactor>
    <text evidence="5">Binds 2 divalent metal cations per subunit. Has a high-affinity and a low affinity metal-binding site. The true nature of the physiological cofactor is under debate. The enzyme is active with cobalt, zinc, manganese or divalent iron ions. Most likely, methionine aminopeptidases function as mononuclear Fe(2+)-metalloproteases under physiological conditions, and the catalytically relevant metal-binding site has been assigned to the histidine-containing high-affinity site.</text>
</comment>
<dbReference type="InParanoid" id="A0A067MI85"/>
<sequence length="338" mass="36725">MIHHLARSPRRFRFPPRIARSLVALAKPPENDLLDISSFGDYNLVLPQDPHRVGVEHIQPLSVPTHIVRPPYVQYNGCYETTPSAGDSILKLGSPEELRMRRASALARATLKRAGELVKIGTTTSQIDSELHDFIIENSAYPSPLLYSGFPKSCCTSVNNIIAHGIPDDRPLEDGDIINIDVTVYLDGVHGDTSRTFLVGDVDQPGRDLVSATNEALRAGIDACGPGRPFKGIGEAISRVAAARGFSVNAELTGHGIGKYFHTPPWILHHRNDEPGVMQPGLCFTIEPLLVQGDDARGWMLPDGWTVLTETGARSAQAEHTILITDVGVDILTGEPTV</sequence>
<comment type="function">
    <text evidence="6">Cotranslationally removes the N-terminal methionine from nascent proteins. The N-terminal methionine is often cleaved when the second residue in the primary sequence is small and uncharged (Met-Ala-, Cys, Gly, Pro, Ser, Thr, or Val).</text>
</comment>
<gene>
    <name evidence="8" type="ORF">BOTBODRAFT_187304</name>
</gene>
<comment type="catalytic activity">
    <reaction evidence="5 6">
        <text>Release of N-terminal amino acids, preferentially methionine, from peptides and arylamides.</text>
        <dbReference type="EC" id="3.4.11.18"/>
    </reaction>
</comment>
<feature type="binding site" evidence="5">
    <location>
        <position position="287"/>
    </location>
    <ligand>
        <name>a divalent metal cation</name>
        <dbReference type="ChEBI" id="CHEBI:60240"/>
        <label>2</label>
        <note>catalytic</note>
    </ligand>
</feature>
<keyword evidence="3 5" id="KW-0479">Metal-binding</keyword>
<feature type="binding site" evidence="5">
    <location>
        <position position="181"/>
    </location>
    <ligand>
        <name>a divalent metal cation</name>
        <dbReference type="ChEBI" id="CHEBI:60240"/>
        <label>1</label>
    </ligand>
</feature>
<dbReference type="Gene3D" id="3.90.230.10">
    <property type="entry name" value="Creatinase/methionine aminopeptidase superfamily"/>
    <property type="match status" value="1"/>
</dbReference>
<keyword evidence="2 5" id="KW-0645">Protease</keyword>
<keyword evidence="1 5" id="KW-0031">Aminopeptidase</keyword>
<feature type="binding site" evidence="5">
    <location>
        <position position="192"/>
    </location>
    <ligand>
        <name>a divalent metal cation</name>
        <dbReference type="ChEBI" id="CHEBI:60240"/>
        <label>2</label>
        <note>catalytic</note>
    </ligand>
</feature>
<dbReference type="InterPro" id="IPR002467">
    <property type="entry name" value="Pept_M24A_MAP1"/>
</dbReference>
<dbReference type="EMBL" id="KL198032">
    <property type="protein sequence ID" value="KDQ15483.1"/>
    <property type="molecule type" value="Genomic_DNA"/>
</dbReference>
<evidence type="ECO:0000256" key="3">
    <source>
        <dbReference type="ARBA" id="ARBA00022723"/>
    </source>
</evidence>
<feature type="domain" description="Peptidase M24" evidence="7">
    <location>
        <begin position="99"/>
        <end position="326"/>
    </location>
</feature>
<feature type="binding site" evidence="5">
    <location>
        <position position="319"/>
    </location>
    <ligand>
        <name>a divalent metal cation</name>
        <dbReference type="ChEBI" id="CHEBI:60240"/>
        <label>1</label>
    </ligand>
</feature>
<evidence type="ECO:0000256" key="1">
    <source>
        <dbReference type="ARBA" id="ARBA00022438"/>
    </source>
</evidence>
<dbReference type="GO" id="GO:0006508">
    <property type="term" value="P:proteolysis"/>
    <property type="evidence" value="ECO:0007669"/>
    <property type="project" value="UniProtKB-KW"/>
</dbReference>
<dbReference type="PANTHER" id="PTHR43330:SF8">
    <property type="entry name" value="METHIONINE AMINOPEPTIDASE 1D, MITOCHONDRIAL"/>
    <property type="match status" value="1"/>
</dbReference>
<dbReference type="STRING" id="930990.A0A067MI85"/>
<keyword evidence="9" id="KW-1185">Reference proteome</keyword>
<proteinExistence type="inferred from homology"/>
<dbReference type="HAMAP" id="MF_01974">
    <property type="entry name" value="MetAP_1"/>
    <property type="match status" value="1"/>
</dbReference>
<dbReference type="OrthoDB" id="3209743at2759"/>
<dbReference type="GO" id="GO:0046872">
    <property type="term" value="F:metal ion binding"/>
    <property type="evidence" value="ECO:0007669"/>
    <property type="project" value="UniProtKB-UniRule"/>
</dbReference>
<feature type="binding site" evidence="5">
    <location>
        <position position="319"/>
    </location>
    <ligand>
        <name>a divalent metal cation</name>
        <dbReference type="ChEBI" id="CHEBI:60240"/>
        <label>2</label>
        <note>catalytic</note>
    </ligand>
</feature>
<organism evidence="8 9">
    <name type="scientific">Botryobasidium botryosum (strain FD-172 SS1)</name>
    <dbReference type="NCBI Taxonomy" id="930990"/>
    <lineage>
        <taxon>Eukaryota</taxon>
        <taxon>Fungi</taxon>
        <taxon>Dikarya</taxon>
        <taxon>Basidiomycota</taxon>
        <taxon>Agaricomycotina</taxon>
        <taxon>Agaricomycetes</taxon>
        <taxon>Cantharellales</taxon>
        <taxon>Botryobasidiaceae</taxon>
        <taxon>Botryobasidium</taxon>
    </lineage>
</organism>
<comment type="similarity">
    <text evidence="5">Belongs to the peptidase M24A family. Methionine aminopeptidase type 1 subfamily.</text>
</comment>
<dbReference type="InterPro" id="IPR036005">
    <property type="entry name" value="Creatinase/aminopeptidase-like"/>
</dbReference>
<feature type="binding site" evidence="5">
    <location>
        <position position="255"/>
    </location>
    <ligand>
        <name>a divalent metal cation</name>
        <dbReference type="ChEBI" id="CHEBI:60240"/>
        <label>2</label>
        <note>catalytic</note>
    </ligand>
</feature>
<dbReference type="GO" id="GO:0070006">
    <property type="term" value="F:metalloaminopeptidase activity"/>
    <property type="evidence" value="ECO:0007669"/>
    <property type="project" value="UniProtKB-UniRule"/>
</dbReference>
<dbReference type="GO" id="GO:0004239">
    <property type="term" value="F:initiator methionyl aminopeptidase activity"/>
    <property type="evidence" value="ECO:0007669"/>
    <property type="project" value="UniProtKB-UniRule"/>
</dbReference>
<dbReference type="EC" id="3.4.11.18" evidence="6"/>
<feature type="binding site" evidence="5">
    <location>
        <position position="262"/>
    </location>
    <ligand>
        <name>substrate</name>
    </ligand>
</feature>
<reference evidence="9" key="1">
    <citation type="journal article" date="2014" name="Proc. Natl. Acad. Sci. U.S.A.">
        <title>Extensive sampling of basidiomycete genomes demonstrates inadequacy of the white-rot/brown-rot paradigm for wood decay fungi.</title>
        <authorList>
            <person name="Riley R."/>
            <person name="Salamov A.A."/>
            <person name="Brown D.W."/>
            <person name="Nagy L.G."/>
            <person name="Floudas D."/>
            <person name="Held B.W."/>
            <person name="Levasseur A."/>
            <person name="Lombard V."/>
            <person name="Morin E."/>
            <person name="Otillar R."/>
            <person name="Lindquist E.A."/>
            <person name="Sun H."/>
            <person name="LaButti K.M."/>
            <person name="Schmutz J."/>
            <person name="Jabbour D."/>
            <person name="Luo H."/>
            <person name="Baker S.E."/>
            <person name="Pisabarro A.G."/>
            <person name="Walton J.D."/>
            <person name="Blanchette R.A."/>
            <person name="Henrissat B."/>
            <person name="Martin F."/>
            <person name="Cullen D."/>
            <person name="Hibbett D.S."/>
            <person name="Grigoriev I.V."/>
        </authorList>
    </citation>
    <scope>NUCLEOTIDE SEQUENCE [LARGE SCALE GENOMIC DNA]</scope>
    <source>
        <strain evidence="9">FD-172 SS1</strain>
    </source>
</reference>
<feature type="binding site" evidence="5">
    <location>
        <position position="192"/>
    </location>
    <ligand>
        <name>a divalent metal cation</name>
        <dbReference type="ChEBI" id="CHEBI:60240"/>
        <label>1</label>
    </ligand>
</feature>
<evidence type="ECO:0000256" key="5">
    <source>
        <dbReference type="HAMAP-Rule" id="MF_03174"/>
    </source>
</evidence>
<dbReference type="Proteomes" id="UP000027195">
    <property type="component" value="Unassembled WGS sequence"/>
</dbReference>
<protein>
    <recommendedName>
        <fullName evidence="6">Methionine aminopeptidase</fullName>
        <ecNumber evidence="6">3.4.11.18</ecNumber>
    </recommendedName>
</protein>
<dbReference type="AlphaFoldDB" id="A0A067MI85"/>
<evidence type="ECO:0000313" key="8">
    <source>
        <dbReference type="EMBL" id="KDQ15483.1"/>
    </source>
</evidence>
<feature type="binding site" evidence="5">
    <location>
        <position position="164"/>
    </location>
    <ligand>
        <name>substrate</name>
    </ligand>
</feature>
<dbReference type="HOGENOM" id="CLU_015857_1_1_1"/>
<dbReference type="PRINTS" id="PR00599">
    <property type="entry name" value="MAPEPTIDASE"/>
</dbReference>
<name>A0A067MI85_BOTB1</name>
<keyword evidence="4 5" id="KW-0378">Hydrolase</keyword>
<evidence type="ECO:0000256" key="4">
    <source>
        <dbReference type="ARBA" id="ARBA00022801"/>
    </source>
</evidence>
<evidence type="ECO:0000256" key="2">
    <source>
        <dbReference type="ARBA" id="ARBA00022670"/>
    </source>
</evidence>
<dbReference type="Pfam" id="PF00557">
    <property type="entry name" value="Peptidase_M24"/>
    <property type="match status" value="1"/>
</dbReference>
<evidence type="ECO:0000259" key="7">
    <source>
        <dbReference type="Pfam" id="PF00557"/>
    </source>
</evidence>
<dbReference type="SUPFAM" id="SSF55920">
    <property type="entry name" value="Creatinase/aminopeptidase"/>
    <property type="match status" value="1"/>
</dbReference>
<dbReference type="PANTHER" id="PTHR43330">
    <property type="entry name" value="METHIONINE AMINOPEPTIDASE"/>
    <property type="match status" value="1"/>
</dbReference>
<accession>A0A067MI85</accession>
<evidence type="ECO:0000256" key="6">
    <source>
        <dbReference type="RuleBase" id="RU003653"/>
    </source>
</evidence>